<evidence type="ECO:0000313" key="12">
    <source>
        <dbReference type="EMBL" id="PVD37670.1"/>
    </source>
</evidence>
<dbReference type="SUPFAM" id="SSF81321">
    <property type="entry name" value="Family A G protein-coupled receptor-like"/>
    <property type="match status" value="1"/>
</dbReference>
<evidence type="ECO:0000259" key="11">
    <source>
        <dbReference type="PROSITE" id="PS50262"/>
    </source>
</evidence>
<comment type="subcellular location">
    <subcellularLocation>
        <location evidence="1">Cell membrane</location>
        <topology evidence="1">Multi-pass membrane protein</topology>
    </subcellularLocation>
</comment>
<dbReference type="GO" id="GO:0004930">
    <property type="term" value="F:G protein-coupled receptor activity"/>
    <property type="evidence" value="ECO:0007669"/>
    <property type="project" value="UniProtKB-KW"/>
</dbReference>
<reference evidence="12 13" key="1">
    <citation type="submission" date="2018-04" db="EMBL/GenBank/DDBJ databases">
        <title>The genome of golden apple snail Pomacea canaliculata provides insight into stress tolerance and invasive adaptation.</title>
        <authorList>
            <person name="Liu C."/>
            <person name="Liu B."/>
            <person name="Ren Y."/>
            <person name="Zhang Y."/>
            <person name="Wang H."/>
            <person name="Li S."/>
            <person name="Jiang F."/>
            <person name="Yin L."/>
            <person name="Zhang G."/>
            <person name="Qian W."/>
            <person name="Fan W."/>
        </authorList>
    </citation>
    <scope>NUCLEOTIDE SEQUENCE [LARGE SCALE GENOMIC DNA]</scope>
    <source>
        <strain evidence="12">SZHN2017</strain>
        <tissue evidence="12">Muscle</tissue>
    </source>
</reference>
<dbReference type="EMBL" id="PZQS01000001">
    <property type="protein sequence ID" value="PVD37670.1"/>
    <property type="molecule type" value="Genomic_DNA"/>
</dbReference>
<feature type="domain" description="G-protein coupled receptors family 1 profile" evidence="11">
    <location>
        <begin position="52"/>
        <end position="151"/>
    </location>
</feature>
<evidence type="ECO:0000256" key="7">
    <source>
        <dbReference type="ARBA" id="ARBA00023170"/>
    </source>
</evidence>
<dbReference type="Proteomes" id="UP000245119">
    <property type="component" value="Linkage Group LG1"/>
</dbReference>
<comment type="caution">
    <text evidence="12">The sequence shown here is derived from an EMBL/GenBank/DDBJ whole genome shotgun (WGS) entry which is preliminary data.</text>
</comment>
<dbReference type="InterPro" id="IPR017452">
    <property type="entry name" value="GPCR_Rhodpsn_7TM"/>
</dbReference>
<accession>A0A2T7PW93</accession>
<dbReference type="PROSITE" id="PS50262">
    <property type="entry name" value="G_PROTEIN_RECEP_F1_2"/>
    <property type="match status" value="1"/>
</dbReference>
<dbReference type="GO" id="GO:0005886">
    <property type="term" value="C:plasma membrane"/>
    <property type="evidence" value="ECO:0007669"/>
    <property type="project" value="UniProtKB-SubCell"/>
</dbReference>
<feature type="compositionally biased region" description="Basic and acidic residues" evidence="9">
    <location>
        <begin position="221"/>
        <end position="239"/>
    </location>
</feature>
<feature type="transmembrane region" description="Helical" evidence="10">
    <location>
        <begin position="73"/>
        <end position="96"/>
    </location>
</feature>
<feature type="compositionally biased region" description="Acidic residues" evidence="9">
    <location>
        <begin position="373"/>
        <end position="390"/>
    </location>
</feature>
<keyword evidence="7" id="KW-0675">Receptor</keyword>
<keyword evidence="8" id="KW-0807">Transducer</keyword>
<evidence type="ECO:0000256" key="8">
    <source>
        <dbReference type="ARBA" id="ARBA00023224"/>
    </source>
</evidence>
<gene>
    <name evidence="12" type="ORF">C0Q70_00269</name>
</gene>
<feature type="compositionally biased region" description="Basic and acidic residues" evidence="9">
    <location>
        <begin position="547"/>
        <end position="561"/>
    </location>
</feature>
<feature type="compositionally biased region" description="Acidic residues" evidence="9">
    <location>
        <begin position="286"/>
        <end position="304"/>
    </location>
</feature>
<dbReference type="AlphaFoldDB" id="A0A2T7PW93"/>
<sequence length="664" mass="74156">MMECNRRNFTQDDKDGQVGNLILRDPCDTVLTPQKIVVISILILLNALMLFGNSFSIFIIFRSQNLRRRTYYWLVLNLAVLDLLNAMTVVPLNIIWEYHGNWPFSQALCDIEIFLDVTFSMLSAYSTMLLSVDKYIYITKPFLYHNQETPRVVDSAISKALLDVTFTMVTPVSSTDVSMLPSIPSDASICMYRGIQAEPPHLSTQGMSGMTFHALEGPLQDDFRHDNSTGNVNDERDVAENVVTGDSPFILHNTTDGQDIPATEVESQSDGEKIQESAAQSRSDGEDAEDVLDALSDDVEEHAEVDEPKWNKTDGERGELNTAQSSAGSQKDSLDLFKPNNSSKKLEEQAKEVSNDKADEQTVTPHSIKDILDLLDMDDDPEDISNDESETGIKRPEISENVENAYNLQDKDKERQQNISEFVDRSAFTPADTTQTDYNKYFNKIDGEGGDQEEDYEDSDTESEDFQEEYADYFSDDDEGDDSINLGDNDDEKNNDRKDESAERKTESSVEDAKLAAFVSSHLLSEIPSNTTGNHQSEDYEDEEEDNISKESEENADKGAYADKTTQETPNDNNRKTGVSPHVGVAETNEGGLAAHDIQPKKQLAGPTGMILLYTALIVLFIAGIVVITVWKQPFHGWLRTRGLPSKGVLPADEGKRLLDHPFV</sequence>
<organism evidence="12 13">
    <name type="scientific">Pomacea canaliculata</name>
    <name type="common">Golden apple snail</name>
    <dbReference type="NCBI Taxonomy" id="400727"/>
    <lineage>
        <taxon>Eukaryota</taxon>
        <taxon>Metazoa</taxon>
        <taxon>Spiralia</taxon>
        <taxon>Lophotrochozoa</taxon>
        <taxon>Mollusca</taxon>
        <taxon>Gastropoda</taxon>
        <taxon>Caenogastropoda</taxon>
        <taxon>Architaenioglossa</taxon>
        <taxon>Ampullarioidea</taxon>
        <taxon>Ampullariidae</taxon>
        <taxon>Pomacea</taxon>
    </lineage>
</organism>
<evidence type="ECO:0000256" key="1">
    <source>
        <dbReference type="ARBA" id="ARBA00004651"/>
    </source>
</evidence>
<protein>
    <recommendedName>
        <fullName evidence="11">G-protein coupled receptors family 1 profile domain-containing protein</fullName>
    </recommendedName>
</protein>
<evidence type="ECO:0000256" key="2">
    <source>
        <dbReference type="ARBA" id="ARBA00022475"/>
    </source>
</evidence>
<evidence type="ECO:0000256" key="3">
    <source>
        <dbReference type="ARBA" id="ARBA00022692"/>
    </source>
</evidence>
<feature type="compositionally biased region" description="Basic and acidic residues" evidence="9">
    <location>
        <begin position="305"/>
        <end position="319"/>
    </location>
</feature>
<keyword evidence="6 10" id="KW-0472">Membrane</keyword>
<dbReference type="PRINTS" id="PR00237">
    <property type="entry name" value="GPCRRHODOPSN"/>
</dbReference>
<feature type="compositionally biased region" description="Basic and acidic residues" evidence="9">
    <location>
        <begin position="344"/>
        <end position="360"/>
    </location>
</feature>
<dbReference type="Gene3D" id="1.20.1070.10">
    <property type="entry name" value="Rhodopsin 7-helix transmembrane proteins"/>
    <property type="match status" value="1"/>
</dbReference>
<keyword evidence="3 10" id="KW-0812">Transmembrane</keyword>
<feature type="compositionally biased region" description="Polar residues" evidence="9">
    <location>
        <begin position="321"/>
        <end position="331"/>
    </location>
</feature>
<keyword evidence="2" id="KW-1003">Cell membrane</keyword>
<evidence type="ECO:0000313" key="13">
    <source>
        <dbReference type="Proteomes" id="UP000245119"/>
    </source>
</evidence>
<feature type="transmembrane region" description="Helical" evidence="10">
    <location>
        <begin position="36"/>
        <end position="61"/>
    </location>
</feature>
<evidence type="ECO:0000256" key="4">
    <source>
        <dbReference type="ARBA" id="ARBA00022989"/>
    </source>
</evidence>
<feature type="compositionally biased region" description="Acidic residues" evidence="9">
    <location>
        <begin position="448"/>
        <end position="491"/>
    </location>
</feature>
<dbReference type="Pfam" id="PF00001">
    <property type="entry name" value="7tm_1"/>
    <property type="match status" value="1"/>
</dbReference>
<name>A0A2T7PW93_POMCA</name>
<evidence type="ECO:0000256" key="10">
    <source>
        <dbReference type="SAM" id="Phobius"/>
    </source>
</evidence>
<evidence type="ECO:0000256" key="6">
    <source>
        <dbReference type="ARBA" id="ARBA00023136"/>
    </source>
</evidence>
<dbReference type="InterPro" id="IPR000276">
    <property type="entry name" value="GPCR_Rhodpsn"/>
</dbReference>
<feature type="transmembrane region" description="Helical" evidence="10">
    <location>
        <begin position="611"/>
        <end position="631"/>
    </location>
</feature>
<evidence type="ECO:0000256" key="9">
    <source>
        <dbReference type="SAM" id="MobiDB-lite"/>
    </source>
</evidence>
<keyword evidence="4 10" id="KW-1133">Transmembrane helix</keyword>
<keyword evidence="13" id="KW-1185">Reference proteome</keyword>
<proteinExistence type="predicted"/>
<keyword evidence="5" id="KW-0297">G-protein coupled receptor</keyword>
<feature type="region of interest" description="Disordered" evidence="9">
    <location>
        <begin position="219"/>
        <end position="585"/>
    </location>
</feature>
<dbReference type="PANTHER" id="PTHR24248">
    <property type="entry name" value="ADRENERGIC RECEPTOR-RELATED G-PROTEIN COUPLED RECEPTOR"/>
    <property type="match status" value="1"/>
</dbReference>
<feature type="compositionally biased region" description="Basic and acidic residues" evidence="9">
    <location>
        <begin position="492"/>
        <end position="514"/>
    </location>
</feature>
<evidence type="ECO:0000256" key="5">
    <source>
        <dbReference type="ARBA" id="ARBA00023040"/>
    </source>
</evidence>